<dbReference type="EMBL" id="KI394095">
    <property type="protein sequence ID" value="ERN04986.1"/>
    <property type="molecule type" value="Genomic_DNA"/>
</dbReference>
<name>W1PBJ7_AMBTC</name>
<keyword evidence="3" id="KW-1185">Reference proteome</keyword>
<evidence type="ECO:0000313" key="3">
    <source>
        <dbReference type="Proteomes" id="UP000017836"/>
    </source>
</evidence>
<dbReference type="Proteomes" id="UP000017836">
    <property type="component" value="Unassembled WGS sequence"/>
</dbReference>
<dbReference type="eggNOG" id="KOG3116">
    <property type="taxonomic scope" value="Eukaryota"/>
</dbReference>
<dbReference type="Pfam" id="PF13917">
    <property type="entry name" value="zf-CCHC_3"/>
    <property type="match status" value="1"/>
</dbReference>
<sequence length="110" mass="12449">MYLMSTEKSVKLGDRKDLKATISLGASSYQCQKCFQAGQWTYECKNERVSISHPLRTQQLKNPESKMRLLVSYELDNPDNPLHGSNPKVGQSENSDGKSKKRAKKTKEKA</sequence>
<dbReference type="PANTHER" id="PTHR13491:SF0">
    <property type="entry name" value="ZINC FINGER CCHC DOMAIN-CONTAINING PROTEIN 10"/>
    <property type="match status" value="1"/>
</dbReference>
<dbReference type="InterPro" id="IPR039715">
    <property type="entry name" value="ZCCHC10"/>
</dbReference>
<proteinExistence type="predicted"/>
<evidence type="ECO:0000256" key="1">
    <source>
        <dbReference type="SAM" id="MobiDB-lite"/>
    </source>
</evidence>
<reference evidence="3" key="1">
    <citation type="journal article" date="2013" name="Science">
        <title>The Amborella genome and the evolution of flowering plants.</title>
        <authorList>
            <consortium name="Amborella Genome Project"/>
        </authorList>
    </citation>
    <scope>NUCLEOTIDE SEQUENCE [LARGE SCALE GENOMIC DNA]</scope>
</reference>
<accession>W1PBJ7</accession>
<evidence type="ECO:0000313" key="2">
    <source>
        <dbReference type="EMBL" id="ERN04986.1"/>
    </source>
</evidence>
<feature type="region of interest" description="Disordered" evidence="1">
    <location>
        <begin position="75"/>
        <end position="110"/>
    </location>
</feature>
<protein>
    <submittedName>
        <fullName evidence="2">Uncharacterized protein</fullName>
    </submittedName>
</protein>
<dbReference type="AlphaFoldDB" id="W1PBJ7"/>
<dbReference type="OMA" id="QWTYECK"/>
<organism evidence="2 3">
    <name type="scientific">Amborella trichopoda</name>
    <dbReference type="NCBI Taxonomy" id="13333"/>
    <lineage>
        <taxon>Eukaryota</taxon>
        <taxon>Viridiplantae</taxon>
        <taxon>Streptophyta</taxon>
        <taxon>Embryophyta</taxon>
        <taxon>Tracheophyta</taxon>
        <taxon>Spermatophyta</taxon>
        <taxon>Magnoliopsida</taxon>
        <taxon>Amborellales</taxon>
        <taxon>Amborellaceae</taxon>
        <taxon>Amborella</taxon>
    </lineage>
</organism>
<feature type="compositionally biased region" description="Basic residues" evidence="1">
    <location>
        <begin position="99"/>
        <end position="110"/>
    </location>
</feature>
<dbReference type="PANTHER" id="PTHR13491">
    <property type="entry name" value="ZCCHC10 PROTEIN"/>
    <property type="match status" value="1"/>
</dbReference>
<gene>
    <name evidence="2" type="ORF">AMTR_s00080p00187510</name>
</gene>
<dbReference type="Gramene" id="ERN04986">
    <property type="protein sequence ID" value="ERN04986"/>
    <property type="gene ID" value="AMTR_s00080p00187510"/>
</dbReference>
<dbReference type="HOGENOM" id="CLU_2174392_0_0_1"/>